<dbReference type="Pfam" id="PF14629">
    <property type="entry name" value="ORC4_C"/>
    <property type="match status" value="2"/>
</dbReference>
<dbReference type="InterPro" id="IPR016527">
    <property type="entry name" value="ORC4"/>
</dbReference>
<dbReference type="GO" id="GO:0006270">
    <property type="term" value="P:DNA replication initiation"/>
    <property type="evidence" value="ECO:0007669"/>
    <property type="project" value="TreeGrafter"/>
</dbReference>
<evidence type="ECO:0000256" key="2">
    <source>
        <dbReference type="ARBA" id="ARBA00005334"/>
    </source>
</evidence>
<evidence type="ECO:0000256" key="5">
    <source>
        <dbReference type="ARBA" id="ARBA00023242"/>
    </source>
</evidence>
<sequence length="369" mass="41725">MTKRVADDPPDGSDSSTKRQCTNNDNLNRIKSHLKARLSERSLPTRLVGVQNEYDRLYQLLCQTVSKGESNSCLMIGNRGTGKTAMVGMALDKLSRQFPDGFATVRLNGLIETTDRIALGEISRQLMVAQGKVHEQLRAFNTFAESFEYTLSLLKQGDKTTLPIVFILEEFDLLAQHPKQTLLYNLFDATQSAQNPMAVIGLTCRIDTMNLLEKRVRSRFSHRQIYLFPPATFGDFVDIARESLTVPPGVADQEFVDPFNQAVVALFEDSSMNTLLRRIFDITKDLRMFFKICVRGMGFGMKLYKRPVALKAFESLQSFELVCPVDQIGKCPKEYRMAKLMLEHAQIIEAVLKYQDCPTNLIKWATNAG</sequence>
<keyword evidence="4 6" id="KW-0238">DNA-binding</keyword>
<keyword evidence="5 6" id="KW-0539">Nucleus</keyword>
<dbReference type="EMBL" id="LT554591">
    <property type="protein sequence ID" value="SAM06446.1"/>
    <property type="molecule type" value="Genomic_DNA"/>
</dbReference>
<evidence type="ECO:0000313" key="11">
    <source>
        <dbReference type="Proteomes" id="UP000078561"/>
    </source>
</evidence>
<dbReference type="AlphaFoldDB" id="A0A163K4K8"/>
<dbReference type="GO" id="GO:0005664">
    <property type="term" value="C:nuclear origin of replication recognition complex"/>
    <property type="evidence" value="ECO:0007669"/>
    <property type="project" value="TreeGrafter"/>
</dbReference>
<dbReference type="PIRSF" id="PIRSF007858">
    <property type="entry name" value="ORC4"/>
    <property type="match status" value="1"/>
</dbReference>
<gene>
    <name evidence="10" type="primary">ABSGL_12335.1 scaffold 12745</name>
</gene>
<dbReference type="PANTHER" id="PTHR12087">
    <property type="entry name" value="ORIGIN RECOGNITION COMPLEX SUBUNIT 4"/>
    <property type="match status" value="1"/>
</dbReference>
<dbReference type="SUPFAM" id="SSF52540">
    <property type="entry name" value="P-loop containing nucleoside triphosphate hydrolases"/>
    <property type="match status" value="1"/>
</dbReference>
<feature type="domain" description="Origin recognition complex subunit 4 C-terminal" evidence="9">
    <location>
        <begin position="238"/>
        <end position="294"/>
    </location>
</feature>
<accession>A0A163K4K8</accession>
<feature type="domain" description="Orc1-like AAA ATPase" evidence="8">
    <location>
        <begin position="46"/>
        <end position="200"/>
    </location>
</feature>
<evidence type="ECO:0000256" key="6">
    <source>
        <dbReference type="PIRNR" id="PIRNR007858"/>
    </source>
</evidence>
<organism evidence="10">
    <name type="scientific">Absidia glauca</name>
    <name type="common">Pin mould</name>
    <dbReference type="NCBI Taxonomy" id="4829"/>
    <lineage>
        <taxon>Eukaryota</taxon>
        <taxon>Fungi</taxon>
        <taxon>Fungi incertae sedis</taxon>
        <taxon>Mucoromycota</taxon>
        <taxon>Mucoromycotina</taxon>
        <taxon>Mucoromycetes</taxon>
        <taxon>Mucorales</taxon>
        <taxon>Cunninghamellaceae</taxon>
        <taxon>Absidia</taxon>
    </lineage>
</organism>
<keyword evidence="3 6" id="KW-0235">DNA replication</keyword>
<evidence type="ECO:0000313" key="10">
    <source>
        <dbReference type="EMBL" id="SAM06446.1"/>
    </source>
</evidence>
<proteinExistence type="inferred from homology"/>
<dbReference type="Gene3D" id="3.40.50.300">
    <property type="entry name" value="P-loop containing nucleotide triphosphate hydrolases"/>
    <property type="match status" value="1"/>
</dbReference>
<dbReference type="PANTHER" id="PTHR12087:SF0">
    <property type="entry name" value="ORIGIN RECOGNITION COMPLEX SUBUNIT 4"/>
    <property type="match status" value="1"/>
</dbReference>
<dbReference type="InParanoid" id="A0A163K4K8"/>
<protein>
    <recommendedName>
        <fullName evidence="6">Origin recognition complex subunit 4</fullName>
    </recommendedName>
</protein>
<dbReference type="Proteomes" id="UP000078561">
    <property type="component" value="Unassembled WGS sequence"/>
</dbReference>
<comment type="subcellular location">
    <subcellularLocation>
        <location evidence="1 6">Nucleus</location>
    </subcellularLocation>
</comment>
<evidence type="ECO:0000259" key="9">
    <source>
        <dbReference type="Pfam" id="PF14629"/>
    </source>
</evidence>
<feature type="domain" description="Origin recognition complex subunit 4 C-terminal" evidence="9">
    <location>
        <begin position="301"/>
        <end position="351"/>
    </location>
</feature>
<dbReference type="OrthoDB" id="343623at2759"/>
<comment type="similarity">
    <text evidence="2 6">Belongs to the ORC4 family.</text>
</comment>
<evidence type="ECO:0000256" key="4">
    <source>
        <dbReference type="ARBA" id="ARBA00023125"/>
    </source>
</evidence>
<evidence type="ECO:0000259" key="8">
    <source>
        <dbReference type="Pfam" id="PF13191"/>
    </source>
</evidence>
<reference evidence="10" key="1">
    <citation type="submission" date="2016-04" db="EMBL/GenBank/DDBJ databases">
        <authorList>
            <person name="Evans L.H."/>
            <person name="Alamgir A."/>
            <person name="Owens N."/>
            <person name="Weber N.D."/>
            <person name="Virtaneva K."/>
            <person name="Barbian K."/>
            <person name="Babar A."/>
            <person name="Rosenke K."/>
        </authorList>
    </citation>
    <scope>NUCLEOTIDE SEQUENCE [LARGE SCALE GENOMIC DNA]</scope>
    <source>
        <strain evidence="10">CBS 101.48</strain>
    </source>
</reference>
<dbReference type="InterPro" id="IPR032705">
    <property type="entry name" value="ORC4_C"/>
</dbReference>
<evidence type="ECO:0000256" key="3">
    <source>
        <dbReference type="ARBA" id="ARBA00022705"/>
    </source>
</evidence>
<evidence type="ECO:0000256" key="7">
    <source>
        <dbReference type="SAM" id="MobiDB-lite"/>
    </source>
</evidence>
<evidence type="ECO:0000256" key="1">
    <source>
        <dbReference type="ARBA" id="ARBA00004123"/>
    </source>
</evidence>
<feature type="region of interest" description="Disordered" evidence="7">
    <location>
        <begin position="1"/>
        <end position="24"/>
    </location>
</feature>
<name>A0A163K4K8_ABSGL</name>
<feature type="compositionally biased region" description="Polar residues" evidence="7">
    <location>
        <begin position="13"/>
        <end position="24"/>
    </location>
</feature>
<keyword evidence="11" id="KW-1185">Reference proteome</keyword>
<dbReference type="GO" id="GO:0003688">
    <property type="term" value="F:DNA replication origin binding"/>
    <property type="evidence" value="ECO:0007669"/>
    <property type="project" value="TreeGrafter"/>
</dbReference>
<dbReference type="InterPro" id="IPR041664">
    <property type="entry name" value="AAA_16"/>
</dbReference>
<dbReference type="InterPro" id="IPR027417">
    <property type="entry name" value="P-loop_NTPase"/>
</dbReference>
<comment type="function">
    <text evidence="6">Component of the origin recognition complex (ORC) that binds origins of replication.</text>
</comment>
<dbReference type="STRING" id="4829.A0A163K4K8"/>
<dbReference type="Pfam" id="PF13191">
    <property type="entry name" value="AAA_16"/>
    <property type="match status" value="1"/>
</dbReference>